<dbReference type="eggNOG" id="ENOG502SKN8">
    <property type="taxonomic scope" value="Eukaryota"/>
</dbReference>
<keyword evidence="4" id="KW-1185">Reference proteome</keyword>
<dbReference type="HOGENOM" id="CLU_035509_2_2_1"/>
<feature type="transmembrane region" description="Helical" evidence="1">
    <location>
        <begin position="44"/>
        <end position="65"/>
    </location>
</feature>
<reference evidence="4" key="1">
    <citation type="journal article" date="2012" name="Proc. Natl. Acad. Sci. U.S.A.">
        <title>Genome sequence of the button mushroom Agaricus bisporus reveals mechanisms governing adaptation to a humic-rich ecological niche.</title>
        <authorList>
            <person name="Morin E."/>
            <person name="Kohler A."/>
            <person name="Baker A.R."/>
            <person name="Foulongne-Oriol M."/>
            <person name="Lombard V."/>
            <person name="Nagy L.G."/>
            <person name="Ohm R.A."/>
            <person name="Patyshakuliyeva A."/>
            <person name="Brun A."/>
            <person name="Aerts A.L."/>
            <person name="Bailey A.M."/>
            <person name="Billette C."/>
            <person name="Coutinho P.M."/>
            <person name="Deakin G."/>
            <person name="Doddapaneni H."/>
            <person name="Floudas D."/>
            <person name="Grimwood J."/>
            <person name="Hilden K."/>
            <person name="Kuees U."/>
            <person name="LaButti K.M."/>
            <person name="Lapidus A."/>
            <person name="Lindquist E.A."/>
            <person name="Lucas S.M."/>
            <person name="Murat C."/>
            <person name="Riley R.W."/>
            <person name="Salamov A.A."/>
            <person name="Schmutz J."/>
            <person name="Subramanian V."/>
            <person name="Woesten H.A.B."/>
            <person name="Xu J."/>
            <person name="Eastwood D.C."/>
            <person name="Foster G.D."/>
            <person name="Sonnenberg A.S."/>
            <person name="Cullen D."/>
            <person name="de Vries R.P."/>
            <person name="Lundell T."/>
            <person name="Hibbett D.S."/>
            <person name="Henrissat B."/>
            <person name="Burton K.S."/>
            <person name="Kerrigan R.W."/>
            <person name="Challen M.P."/>
            <person name="Grigoriev I.V."/>
            <person name="Martin F."/>
        </authorList>
    </citation>
    <scope>NUCLEOTIDE SEQUENCE [LARGE SCALE GENOMIC DNA]</scope>
    <source>
        <strain evidence="4">JB137-S8 / ATCC MYA-4627 / FGSC 10392</strain>
    </source>
</reference>
<keyword evidence="1" id="KW-0812">Transmembrane</keyword>
<evidence type="ECO:0000313" key="4">
    <source>
        <dbReference type="Proteomes" id="UP000008493"/>
    </source>
</evidence>
<dbReference type="KEGG" id="abp:AGABI1DRAFT126504"/>
<dbReference type="InParanoid" id="K5XFJ1"/>
<evidence type="ECO:0000256" key="1">
    <source>
        <dbReference type="SAM" id="Phobius"/>
    </source>
</evidence>
<dbReference type="OMA" id="HRCHRNS"/>
<dbReference type="OrthoDB" id="3242376at2759"/>
<dbReference type="InterPro" id="IPR045340">
    <property type="entry name" value="DUF6533"/>
</dbReference>
<evidence type="ECO:0000313" key="3">
    <source>
        <dbReference type="EMBL" id="EKM82163.1"/>
    </source>
</evidence>
<feature type="transmembrane region" description="Helical" evidence="1">
    <location>
        <begin position="202"/>
        <end position="231"/>
    </location>
</feature>
<evidence type="ECO:0000259" key="2">
    <source>
        <dbReference type="Pfam" id="PF20151"/>
    </source>
</evidence>
<dbReference type="AlphaFoldDB" id="K5XFJ1"/>
<organism evidence="3 4">
    <name type="scientific">Agaricus bisporus var. burnettii (strain JB137-S8 / ATCC MYA-4627 / FGSC 10392)</name>
    <name type="common">White button mushroom</name>
    <dbReference type="NCBI Taxonomy" id="597362"/>
    <lineage>
        <taxon>Eukaryota</taxon>
        <taxon>Fungi</taxon>
        <taxon>Dikarya</taxon>
        <taxon>Basidiomycota</taxon>
        <taxon>Agaricomycotina</taxon>
        <taxon>Agaricomycetes</taxon>
        <taxon>Agaricomycetidae</taxon>
        <taxon>Agaricales</taxon>
        <taxon>Agaricineae</taxon>
        <taxon>Agaricaceae</taxon>
        <taxon>Agaricus</taxon>
    </lineage>
</organism>
<feature type="domain" description="DUF6533" evidence="2">
    <location>
        <begin position="15"/>
        <end position="60"/>
    </location>
</feature>
<name>K5XFJ1_AGABU</name>
<accession>K5XFJ1</accession>
<keyword evidence="1" id="KW-1133">Transmembrane helix</keyword>
<dbReference type="Proteomes" id="UP000008493">
    <property type="component" value="Unassembled WGS sequence"/>
</dbReference>
<feature type="transmembrane region" description="Helical" evidence="1">
    <location>
        <begin position="159"/>
        <end position="181"/>
    </location>
</feature>
<dbReference type="STRING" id="597362.K5XFJ1"/>
<dbReference type="EMBL" id="JH971387">
    <property type="protein sequence ID" value="EKM82163.1"/>
    <property type="molecule type" value="Genomic_DNA"/>
</dbReference>
<feature type="transmembrane region" description="Helical" evidence="1">
    <location>
        <begin position="15"/>
        <end position="32"/>
    </location>
</feature>
<feature type="transmembrane region" description="Helical" evidence="1">
    <location>
        <begin position="85"/>
        <end position="106"/>
    </location>
</feature>
<protein>
    <recommendedName>
        <fullName evidence="2">DUF6533 domain-containing protein</fullName>
    </recommendedName>
</protein>
<proteinExistence type="predicted"/>
<sequence length="347" mass="38970">MDPAIVARHLQAGKYFQVAAFIMFVYDHMLTLGQEVERIWKRPLSYASTLYFINRYATLMQFIVIVTAFNDPDWRGEIASRCRRFVLFEGACTVAIIAVGQMIMILRVVAIYERSKRVFAFLFFLWAFQIIISAVGLKTGYPVPLPPGLVGCILTGHGMLYPSVWISPLVTNLCIFLLTIYRTKHYIRPLFSPLVSEAASRTIVILVCDGTMYFFVIFLANLMNALVYFLAESDLKAIGASFSPLLTCTVVSRLVLNLRSLSDDVDGTIPAIEDSIVFNAHRCHRNSFGSYRAPRRQLQSISIWSKALDDFTEDDTHFASESGHVTVVDVPLQQLGTNHGGDDRGTV</sequence>
<dbReference type="RefSeq" id="XP_007327881.1">
    <property type="nucleotide sequence ID" value="XM_007327819.1"/>
</dbReference>
<dbReference type="GeneID" id="18826511"/>
<gene>
    <name evidence="3" type="ORF">AGABI1DRAFT_126504</name>
</gene>
<feature type="transmembrane region" description="Helical" evidence="1">
    <location>
        <begin position="118"/>
        <end position="139"/>
    </location>
</feature>
<keyword evidence="1" id="KW-0472">Membrane</keyword>
<dbReference type="Pfam" id="PF20151">
    <property type="entry name" value="DUF6533"/>
    <property type="match status" value="1"/>
</dbReference>